<dbReference type="SMART" id="SM00487">
    <property type="entry name" value="DEXDc"/>
    <property type="match status" value="1"/>
</dbReference>
<gene>
    <name evidence="2" type="ORF">ABLG96_01155</name>
</gene>
<protein>
    <submittedName>
        <fullName evidence="2">Helicase</fullName>
    </submittedName>
</protein>
<feature type="domain" description="Helicase ATP-binding" evidence="1">
    <location>
        <begin position="11"/>
        <end position="334"/>
    </location>
</feature>
<keyword evidence="2" id="KW-0547">Nucleotide-binding</keyword>
<keyword evidence="2" id="KW-0378">Hydrolase</keyword>
<keyword evidence="2" id="KW-0067">ATP-binding</keyword>
<organism evidence="2">
    <name type="scientific">Nakamurella sp. A5-74</name>
    <dbReference type="NCBI Taxonomy" id="3158264"/>
    <lineage>
        <taxon>Bacteria</taxon>
        <taxon>Bacillati</taxon>
        <taxon>Actinomycetota</taxon>
        <taxon>Actinomycetes</taxon>
        <taxon>Nakamurellales</taxon>
        <taxon>Nakamurellaceae</taxon>
        <taxon>Nakamurella</taxon>
    </lineage>
</organism>
<dbReference type="AlphaFoldDB" id="A0AAU8DPA8"/>
<dbReference type="SUPFAM" id="SSF52540">
    <property type="entry name" value="P-loop containing nucleoside triphosphate hydrolases"/>
    <property type="match status" value="1"/>
</dbReference>
<dbReference type="InterPro" id="IPR014001">
    <property type="entry name" value="Helicase_ATP-bd"/>
</dbReference>
<evidence type="ECO:0000313" key="2">
    <source>
        <dbReference type="EMBL" id="XCG63986.1"/>
    </source>
</evidence>
<reference evidence="2" key="1">
    <citation type="submission" date="2024-05" db="EMBL/GenBank/DDBJ databases">
        <authorList>
            <person name="Cai S.Y."/>
            <person name="Jin L.M."/>
            <person name="Li H.R."/>
        </authorList>
    </citation>
    <scope>NUCLEOTIDE SEQUENCE</scope>
    <source>
        <strain evidence="2">A5-74</strain>
    </source>
</reference>
<dbReference type="InterPro" id="IPR027417">
    <property type="entry name" value="P-loop_NTPase"/>
</dbReference>
<dbReference type="GO" id="GO:0004386">
    <property type="term" value="F:helicase activity"/>
    <property type="evidence" value="ECO:0007669"/>
    <property type="project" value="UniProtKB-KW"/>
</dbReference>
<sequence>MTRQRFSAAAVRDELYPFQQRTVDHVIRRFYGPDSTRRFLVADETGLGKSIVARGVIARAIEKLQDDPSTNRIDVVYICSNVDLARQNLARLNVIGDAPAEASRLTLLAAAKGRIHADDGKWVKPVSVVSFTPGTSLSGGGLGTAEERLLLLEILTEDLEPLDHYGLRAAYRVFRGGVRKLERMEERHRSLKPSWTDLDAEVVAEVRRLARQPFGDGISLIEWLNGLITEHRKASNITDELTAEARWAIGEGRKILSQAGLNALSPDLVILDEFQRFDDLLQADTASGELAEQMFSHPRARVLLLSATPFKAFTLADEQETEDHEQGLFGTLQFLARGGSHHSIGDIKSNLAAFRARVVSGHGGGDELAKTLRSQLLPLMCRTERPADVQRSRVVETVHTAASVNADDLVEYAHLSDLARAVDSEFNVEYWKSSPYFANFMDGYQLHTRTKAEHASLLDTLSKMRTLPTELMTRQQEIDLGNAKLRVLAHQTVGAGWEKLLWVPPSLSYTEPDGPFADAAGMTKKLLFSSWNAAPTAVAALLTYEADRRLAGMAENAGRATRPTARLQYRVVDGRAASMSTLALFWPIPALAKLADPLASARSFGRAAGVDVVRARIRGVVTERLGIAQRESAATASESAYWAAAFAFEATGASTADAGSPANLAAALAPVAGEEDGGSAGALRHVEEVAQLDLSSESSWPPDLAETIADLAAFGPANSAWRALKRLVGPDDTVSDNGLWAAACMIADGIRSLFNRPQAMNLLDGLYGTTLPYWRAVLQYCADGNLQAVLDEYLHQLANDPPGPLTDERLATIADVARSTLSLRRVTFRAFDPATGESDIPLGAGFAMRYGARAGSSDAGHRPQEVRQAFNSPFWPFVLTSTSVGQEGIDFHPWCHSLVHWNIPPNPVDFEQREGRIDRFRGHAVRRNIAADLTQDILRGSPGRHPWDLAFELAETRSEQRDRLYASWLYDGPAKIERTLLQFPFSRDELVLERVRRNLFNYRLAFGQGRQEDFVELASTAGAASFGTYLKP</sequence>
<dbReference type="RefSeq" id="WP_353649600.1">
    <property type="nucleotide sequence ID" value="NZ_CP159218.1"/>
</dbReference>
<evidence type="ECO:0000259" key="1">
    <source>
        <dbReference type="SMART" id="SM00487"/>
    </source>
</evidence>
<proteinExistence type="predicted"/>
<accession>A0AAU8DPA8</accession>
<name>A0AAU8DPA8_9ACTN</name>
<keyword evidence="2" id="KW-0347">Helicase</keyword>
<dbReference type="Gene3D" id="3.40.50.300">
    <property type="entry name" value="P-loop containing nucleotide triphosphate hydrolases"/>
    <property type="match status" value="2"/>
</dbReference>
<dbReference type="EMBL" id="CP159218">
    <property type="protein sequence ID" value="XCG63986.1"/>
    <property type="molecule type" value="Genomic_DNA"/>
</dbReference>